<evidence type="ECO:0000313" key="13">
    <source>
        <dbReference type="EMBL" id="SNB52004.1"/>
    </source>
</evidence>
<feature type="transmembrane region" description="Helical" evidence="10">
    <location>
        <begin position="207"/>
        <end position="229"/>
    </location>
</feature>
<feature type="transmembrane region" description="Helical" evidence="10">
    <location>
        <begin position="96"/>
        <end position="113"/>
    </location>
</feature>
<evidence type="ECO:0000256" key="1">
    <source>
        <dbReference type="ARBA" id="ARBA00004429"/>
    </source>
</evidence>
<keyword evidence="5 10" id="KW-0812">Transmembrane</keyword>
<feature type="transmembrane region" description="Helical" evidence="10">
    <location>
        <begin position="41"/>
        <end position="62"/>
    </location>
</feature>
<evidence type="ECO:0000256" key="2">
    <source>
        <dbReference type="ARBA" id="ARBA00009186"/>
    </source>
</evidence>
<dbReference type="NCBIfam" id="NF007691">
    <property type="entry name" value="PRK10369.1"/>
    <property type="match status" value="1"/>
</dbReference>
<dbReference type="InterPro" id="IPR003567">
    <property type="entry name" value="Cyt_c_biogenesis"/>
</dbReference>
<dbReference type="PRINTS" id="PR01411">
    <property type="entry name" value="CCMFBIOGNSIS"/>
</dbReference>
<keyword evidence="6" id="KW-0201">Cytochrome c-type biogenesis</keyword>
<evidence type="ECO:0000256" key="5">
    <source>
        <dbReference type="ARBA" id="ARBA00022692"/>
    </source>
</evidence>
<evidence type="ECO:0000313" key="14">
    <source>
        <dbReference type="Proteomes" id="UP000197065"/>
    </source>
</evidence>
<dbReference type="EMBL" id="FYEH01000001">
    <property type="protein sequence ID" value="SNB52004.1"/>
    <property type="molecule type" value="Genomic_DNA"/>
</dbReference>
<accession>A0A212PYG2</accession>
<dbReference type="InterPro" id="IPR032523">
    <property type="entry name" value="CcmF_C"/>
</dbReference>
<name>A0A212PYG2_9PROT</name>
<gene>
    <name evidence="13" type="ORF">SAMN07250955_101164</name>
</gene>
<dbReference type="RefSeq" id="WP_088559498.1">
    <property type="nucleotide sequence ID" value="NZ_FYEH01000001.1"/>
</dbReference>
<dbReference type="GO" id="GO:0020037">
    <property type="term" value="F:heme binding"/>
    <property type="evidence" value="ECO:0007669"/>
    <property type="project" value="InterPro"/>
</dbReference>
<dbReference type="InterPro" id="IPR003568">
    <property type="entry name" value="Cyt_c_biogenesis_CcmF"/>
</dbReference>
<evidence type="ECO:0000256" key="6">
    <source>
        <dbReference type="ARBA" id="ARBA00022748"/>
    </source>
</evidence>
<feature type="transmembrane region" description="Helical" evidence="10">
    <location>
        <begin position="394"/>
        <end position="413"/>
    </location>
</feature>
<organism evidence="13 14">
    <name type="scientific">Arboricoccus pini</name>
    <dbReference type="NCBI Taxonomy" id="1963835"/>
    <lineage>
        <taxon>Bacteria</taxon>
        <taxon>Pseudomonadati</taxon>
        <taxon>Pseudomonadota</taxon>
        <taxon>Alphaproteobacteria</taxon>
        <taxon>Geminicoccales</taxon>
        <taxon>Geminicoccaceae</taxon>
        <taxon>Arboricoccus</taxon>
    </lineage>
</organism>
<dbReference type="Pfam" id="PF01578">
    <property type="entry name" value="Cytochrom_C_asm"/>
    <property type="match status" value="1"/>
</dbReference>
<dbReference type="PANTHER" id="PTHR43653">
    <property type="entry name" value="CYTOCHROME C ASSEMBLY PROTEIN-RELATED"/>
    <property type="match status" value="1"/>
</dbReference>
<feature type="transmembrane region" description="Helical" evidence="10">
    <location>
        <begin position="312"/>
        <end position="331"/>
    </location>
</feature>
<feature type="transmembrane region" description="Helical" evidence="10">
    <location>
        <begin position="6"/>
        <end position="29"/>
    </location>
</feature>
<feature type="transmembrane region" description="Helical" evidence="10">
    <location>
        <begin position="425"/>
        <end position="442"/>
    </location>
</feature>
<evidence type="ECO:0000256" key="3">
    <source>
        <dbReference type="ARBA" id="ARBA00022475"/>
    </source>
</evidence>
<feature type="transmembrane region" description="Helical" evidence="10">
    <location>
        <begin position="125"/>
        <end position="142"/>
    </location>
</feature>
<dbReference type="InterPro" id="IPR002541">
    <property type="entry name" value="Cyt_c_assembly"/>
</dbReference>
<feature type="domain" description="Cytochrome c-type biogenesis protein CcmF C-terminal" evidence="12">
    <location>
        <begin position="315"/>
        <end position="640"/>
    </location>
</feature>
<evidence type="ECO:0000256" key="4">
    <source>
        <dbReference type="ARBA" id="ARBA00022519"/>
    </source>
</evidence>
<protein>
    <submittedName>
        <fullName evidence="13">Cytochrome c-type biogenesis protein CcmF</fullName>
    </submittedName>
</protein>
<dbReference type="GO" id="GO:0015232">
    <property type="term" value="F:heme transmembrane transporter activity"/>
    <property type="evidence" value="ECO:0007669"/>
    <property type="project" value="InterPro"/>
</dbReference>
<reference evidence="13 14" key="1">
    <citation type="submission" date="2017-06" db="EMBL/GenBank/DDBJ databases">
        <authorList>
            <person name="Kim H.J."/>
            <person name="Triplett B.A."/>
        </authorList>
    </citation>
    <scope>NUCLEOTIDE SEQUENCE [LARGE SCALE GENOMIC DNA]</scope>
    <source>
        <strain evidence="13 14">B29T1</strain>
    </source>
</reference>
<dbReference type="AlphaFoldDB" id="A0A212PYG2"/>
<dbReference type="Proteomes" id="UP000197065">
    <property type="component" value="Unassembled WGS sequence"/>
</dbReference>
<comment type="subcellular location">
    <subcellularLocation>
        <location evidence="1">Cell inner membrane</location>
        <topology evidence="1">Multi-pass membrane protein</topology>
    </subcellularLocation>
</comment>
<evidence type="ECO:0000256" key="10">
    <source>
        <dbReference type="SAM" id="Phobius"/>
    </source>
</evidence>
<dbReference type="PANTHER" id="PTHR43653:SF1">
    <property type="entry name" value="CYTOCHROME C-TYPE BIOGENESIS PROTEIN CCMF"/>
    <property type="match status" value="1"/>
</dbReference>
<evidence type="ECO:0000256" key="7">
    <source>
        <dbReference type="ARBA" id="ARBA00022989"/>
    </source>
</evidence>
<feature type="transmembrane region" description="Helical" evidence="10">
    <location>
        <begin position="489"/>
        <end position="513"/>
    </location>
</feature>
<dbReference type="OrthoDB" id="9761451at2"/>
<evidence type="ECO:0000256" key="8">
    <source>
        <dbReference type="ARBA" id="ARBA00023136"/>
    </source>
</evidence>
<feature type="transmembrane region" description="Helical" evidence="10">
    <location>
        <begin position="175"/>
        <end position="195"/>
    </location>
</feature>
<feature type="transmembrane region" description="Helical" evidence="10">
    <location>
        <begin position="352"/>
        <end position="374"/>
    </location>
</feature>
<dbReference type="PRINTS" id="PR01410">
    <property type="entry name" value="CCBIOGENESIS"/>
</dbReference>
<dbReference type="GO" id="GO:0017004">
    <property type="term" value="P:cytochrome complex assembly"/>
    <property type="evidence" value="ECO:0007669"/>
    <property type="project" value="UniProtKB-KW"/>
</dbReference>
<keyword evidence="7 10" id="KW-1133">Transmembrane helix</keyword>
<keyword evidence="8 10" id="KW-0472">Membrane</keyword>
<evidence type="ECO:0000259" key="11">
    <source>
        <dbReference type="Pfam" id="PF01578"/>
    </source>
</evidence>
<comment type="function">
    <text evidence="9">Required for the biogenesis of c-type cytochromes. Possible subunit of a heme lyase.</text>
</comment>
<feature type="transmembrane region" description="Helical" evidence="10">
    <location>
        <begin position="618"/>
        <end position="637"/>
    </location>
</feature>
<evidence type="ECO:0000256" key="9">
    <source>
        <dbReference type="ARBA" id="ARBA00037230"/>
    </source>
</evidence>
<keyword evidence="14" id="KW-1185">Reference proteome</keyword>
<sequence length="661" mass="70514">MIVEIGHYALVLALCFAIVQGTVPFWGAARQDPALMSMAPAAALGQFLFVSMAFLALIYAHVTSDFSVLNVVENSSTMKPLIYKISGVWGNHEGSLVLWVWILCLFGAAVAARGHNLPDSFKARVLAIQGLIGVAFLAFILFTSNPFARLTPAPFEGNGLNPILQDPGLAIHPPMLYLGYVGFSMAYSFAMAALIEGRVDPAWARWLRPWTLAAWTALTLGIALGSWWAYYELGWGGFWFWDPVENASFMPWLAGTALLHSAIVVEKRDALKSWTILLAILTFSLSLLGTFLVRSGVLTSVHAFATDPSRGLFILLILIVAIGGSLALYAWRAPTMEGGGMFAPISRESGLVLNNLLLAAATATVLLGTLYPLILETTTGAKISVGGPYFQATFIPLMVPLIAAVPIGAMLAWKRADLPGVLARLKLAAAASLLVLLGVWAVRDGSSVMGLLGFLMAAWLVLGSLTELGQRIGLGTLPPGRVLGRLRGLPRSAFAMVIAHAGLGVLIAGMTAVSTGQTQRILTMSAGQTVDLAGYQVRFDGVEDVAGANYRAQRGQFTLLSASRVVATINSEKRTYLVERMPTTEAGIRTTLLGDTYLVLGDALSAGRWNVRMYYNPLAVWMWLGAGIMGVGGLVSLSDRRLRVGAPQPAAKPSTAAPARA</sequence>
<feature type="transmembrane region" description="Helical" evidence="10">
    <location>
        <begin position="274"/>
        <end position="292"/>
    </location>
</feature>
<dbReference type="NCBIfam" id="TIGR00353">
    <property type="entry name" value="nrfE"/>
    <property type="match status" value="1"/>
</dbReference>
<feature type="transmembrane region" description="Helical" evidence="10">
    <location>
        <begin position="448"/>
        <end position="468"/>
    </location>
</feature>
<dbReference type="Pfam" id="PF16327">
    <property type="entry name" value="CcmF_C"/>
    <property type="match status" value="1"/>
</dbReference>
<comment type="similarity">
    <text evidence="2">Belongs to the CcmF/CycK/Ccl1/NrfE/CcsA family.</text>
</comment>
<dbReference type="GO" id="GO:0005886">
    <property type="term" value="C:plasma membrane"/>
    <property type="evidence" value="ECO:0007669"/>
    <property type="project" value="UniProtKB-SubCell"/>
</dbReference>
<keyword evidence="4" id="KW-0997">Cell inner membrane</keyword>
<feature type="domain" description="Cytochrome c assembly protein" evidence="11">
    <location>
        <begin position="89"/>
        <end position="295"/>
    </location>
</feature>
<evidence type="ECO:0000259" key="12">
    <source>
        <dbReference type="Pfam" id="PF16327"/>
    </source>
</evidence>
<proteinExistence type="inferred from homology"/>
<keyword evidence="3" id="KW-1003">Cell membrane</keyword>